<dbReference type="OrthoDB" id="1634137at2"/>
<dbReference type="AlphaFoldDB" id="A0A2P6MIV1"/>
<dbReference type="EMBL" id="PVNS01000004">
    <property type="protein sequence ID" value="PRO66219.1"/>
    <property type="molecule type" value="Genomic_DNA"/>
</dbReference>
<feature type="transmembrane region" description="Helical" evidence="2">
    <location>
        <begin position="63"/>
        <end position="88"/>
    </location>
</feature>
<gene>
    <name evidence="3" type="ORF">C6I21_05295</name>
</gene>
<proteinExistence type="predicted"/>
<sequence>MPLSKEQEKRKVPSKSRGDEKRAEENERFEVLLDKLEEITTNGRLKDMAYHFTNKKEVIKTNLIAGVARGVGLTVGTAIFLALLFFILNALVDTPMVGEYIGNLLNSIESYRDNG</sequence>
<comment type="caution">
    <text evidence="3">The sequence shown here is derived from an EMBL/GenBank/DDBJ whole genome shotgun (WGS) entry which is preliminary data.</text>
</comment>
<name>A0A2P6MIV1_ALKUR</name>
<keyword evidence="2" id="KW-1133">Transmembrane helix</keyword>
<dbReference type="Pfam" id="PF18910">
    <property type="entry name" value="DUF5665"/>
    <property type="match status" value="1"/>
</dbReference>
<organism evidence="3 4">
    <name type="scientific">Alkalicoccus urumqiensis</name>
    <name type="common">Bacillus urumqiensis</name>
    <dbReference type="NCBI Taxonomy" id="1548213"/>
    <lineage>
        <taxon>Bacteria</taxon>
        <taxon>Bacillati</taxon>
        <taxon>Bacillota</taxon>
        <taxon>Bacilli</taxon>
        <taxon>Bacillales</taxon>
        <taxon>Bacillaceae</taxon>
        <taxon>Alkalicoccus</taxon>
    </lineage>
</organism>
<evidence type="ECO:0000256" key="1">
    <source>
        <dbReference type="SAM" id="MobiDB-lite"/>
    </source>
</evidence>
<evidence type="ECO:0000313" key="3">
    <source>
        <dbReference type="EMBL" id="PRO66219.1"/>
    </source>
</evidence>
<keyword evidence="2" id="KW-0812">Transmembrane</keyword>
<dbReference type="RefSeq" id="WP_105958409.1">
    <property type="nucleotide sequence ID" value="NZ_PVNS01000004.1"/>
</dbReference>
<evidence type="ECO:0000313" key="4">
    <source>
        <dbReference type="Proteomes" id="UP000243650"/>
    </source>
</evidence>
<keyword evidence="4" id="KW-1185">Reference proteome</keyword>
<reference evidence="3 4" key="1">
    <citation type="submission" date="2018-03" db="EMBL/GenBank/DDBJ databases">
        <title>Bacillus urumqiensis sp. nov., a moderately haloalkaliphilic bacterium isolated from a salt lake.</title>
        <authorList>
            <person name="Zhao B."/>
            <person name="Liao Z."/>
        </authorList>
    </citation>
    <scope>NUCLEOTIDE SEQUENCE [LARGE SCALE GENOMIC DNA]</scope>
    <source>
        <strain evidence="3 4">BZ-SZ-XJ18</strain>
    </source>
</reference>
<feature type="region of interest" description="Disordered" evidence="1">
    <location>
        <begin position="1"/>
        <end position="25"/>
    </location>
</feature>
<protein>
    <submittedName>
        <fullName evidence="3">Uncharacterized protein</fullName>
    </submittedName>
</protein>
<dbReference type="Proteomes" id="UP000243650">
    <property type="component" value="Unassembled WGS sequence"/>
</dbReference>
<dbReference type="InterPro" id="IPR043723">
    <property type="entry name" value="DUF5665"/>
</dbReference>
<keyword evidence="2" id="KW-0472">Membrane</keyword>
<accession>A0A2P6MIV1</accession>
<evidence type="ECO:0000256" key="2">
    <source>
        <dbReference type="SAM" id="Phobius"/>
    </source>
</evidence>